<name>A0ACB8EUF7_9SAUR</name>
<keyword evidence="2" id="KW-1185">Reference proteome</keyword>
<comment type="caution">
    <text evidence="1">The sequence shown here is derived from an EMBL/GenBank/DDBJ whole genome shotgun (WGS) entry which is preliminary data.</text>
</comment>
<evidence type="ECO:0000313" key="1">
    <source>
        <dbReference type="EMBL" id="KAH7996594.1"/>
    </source>
</evidence>
<organism evidence="1 2">
    <name type="scientific">Sphaerodactylus townsendi</name>
    <dbReference type="NCBI Taxonomy" id="933632"/>
    <lineage>
        <taxon>Eukaryota</taxon>
        <taxon>Metazoa</taxon>
        <taxon>Chordata</taxon>
        <taxon>Craniata</taxon>
        <taxon>Vertebrata</taxon>
        <taxon>Euteleostomi</taxon>
        <taxon>Lepidosauria</taxon>
        <taxon>Squamata</taxon>
        <taxon>Bifurcata</taxon>
        <taxon>Gekkota</taxon>
        <taxon>Sphaerodactylidae</taxon>
        <taxon>Sphaerodactylus</taxon>
    </lineage>
</organism>
<reference evidence="1" key="1">
    <citation type="submission" date="2021-08" db="EMBL/GenBank/DDBJ databases">
        <title>The first chromosome-level gecko genome reveals the dynamic sex chromosomes of Neotropical dwarf geckos (Sphaerodactylidae: Sphaerodactylus).</title>
        <authorList>
            <person name="Pinto B.J."/>
            <person name="Keating S.E."/>
            <person name="Gamble T."/>
        </authorList>
    </citation>
    <scope>NUCLEOTIDE SEQUENCE</scope>
    <source>
        <strain evidence="1">TG3544</strain>
    </source>
</reference>
<protein>
    <submittedName>
        <fullName evidence="1">Uncharacterized protein</fullName>
    </submittedName>
</protein>
<gene>
    <name evidence="1" type="ORF">K3G42_008316</name>
</gene>
<proteinExistence type="predicted"/>
<evidence type="ECO:0000313" key="2">
    <source>
        <dbReference type="Proteomes" id="UP000827872"/>
    </source>
</evidence>
<dbReference type="EMBL" id="CM037628">
    <property type="protein sequence ID" value="KAH7996594.1"/>
    <property type="molecule type" value="Genomic_DNA"/>
</dbReference>
<sequence length="446" mass="48358">MEGVRNHSCFGLLLSQGDSASSIKLIQVLIQGVPCPNPALCFFLTLPVYEKDMTHQWHPLGLGQGPEEAPVPELSPEAEDAESGENKSQPKRLHVSNIPFRFRDPDLRQMFGQFGKILDVEIIFNERGSKGFGFVTFENSQDADQAREKLNSSIVEGRKIEVNNATARLVTKKPPATPVVNGWKINPVVSAVYAPDLYTVASIPYPMMAPAALAYRGALRGRGRAAIYNPIRAAPAPSPVPAYGSVLYPDGLYSSDLYGYPAAYRVAQTPTAAAATAAAAYSDGYGRVYTTADPYHHAVTPAYGVSAMVSHCISGQDTLHVESQELGGNSRVLLSSPMLLSRTIYPAVSILTMTFIVTLNSDLSYVLLQGRDVVWQTHIQTQDSLGMCAHNCEVAALVVSKAHKTRVPKDVRKEGMTVRPFDICGPERSFADAPFLLSFSVLSLLA</sequence>
<accession>A0ACB8EUF7</accession>
<dbReference type="Proteomes" id="UP000827872">
    <property type="component" value="Linkage Group LG15"/>
</dbReference>